<dbReference type="EMBL" id="BMLW01000005">
    <property type="protein sequence ID" value="GGP10699.1"/>
    <property type="molecule type" value="Genomic_DNA"/>
</dbReference>
<evidence type="ECO:0000256" key="3">
    <source>
        <dbReference type="ARBA" id="ARBA00022692"/>
    </source>
</evidence>
<evidence type="ECO:0000256" key="6">
    <source>
        <dbReference type="SAM" id="Phobius"/>
    </source>
</evidence>
<evidence type="ECO:0000313" key="8">
    <source>
        <dbReference type="Proteomes" id="UP000641206"/>
    </source>
</evidence>
<protein>
    <submittedName>
        <fullName evidence="7">Lysine transporter LysE</fullName>
    </submittedName>
</protein>
<evidence type="ECO:0000256" key="5">
    <source>
        <dbReference type="ARBA" id="ARBA00023136"/>
    </source>
</evidence>
<proteinExistence type="predicted"/>
<comment type="caution">
    <text evidence="7">The sequence shown here is derived from an EMBL/GenBank/DDBJ whole genome shotgun (WGS) entry which is preliminary data.</text>
</comment>
<reference evidence="8" key="1">
    <citation type="journal article" date="2019" name="Int. J. Syst. Evol. Microbiol.">
        <title>The Global Catalogue of Microorganisms (GCM) 10K type strain sequencing project: providing services to taxonomists for standard genome sequencing and annotation.</title>
        <authorList>
            <consortium name="The Broad Institute Genomics Platform"/>
            <consortium name="The Broad Institute Genome Sequencing Center for Infectious Disease"/>
            <person name="Wu L."/>
            <person name="Ma J."/>
        </authorList>
    </citation>
    <scope>NUCLEOTIDE SEQUENCE [LARGE SCALE GENOMIC DNA]</scope>
    <source>
        <strain evidence="8">CGMCC 1.7693</strain>
    </source>
</reference>
<comment type="subcellular location">
    <subcellularLocation>
        <location evidence="1">Cell membrane</location>
        <topology evidence="1">Multi-pass membrane protein</topology>
    </subcellularLocation>
</comment>
<feature type="transmembrane region" description="Helical" evidence="6">
    <location>
        <begin position="31"/>
        <end position="53"/>
    </location>
</feature>
<feature type="transmembrane region" description="Helical" evidence="6">
    <location>
        <begin position="169"/>
        <end position="193"/>
    </location>
</feature>
<dbReference type="Proteomes" id="UP000641206">
    <property type="component" value="Unassembled WGS sequence"/>
</dbReference>
<dbReference type="PANTHER" id="PTHR30086:SF20">
    <property type="entry name" value="ARGININE EXPORTER PROTEIN ARGO-RELATED"/>
    <property type="match status" value="1"/>
</dbReference>
<name>A0ABQ2NU98_9BACI</name>
<evidence type="ECO:0000256" key="1">
    <source>
        <dbReference type="ARBA" id="ARBA00004651"/>
    </source>
</evidence>
<sequence>MKLKLSLIIGLFVLSSTILILFFHVPNLNDITWKTFVTASMVIAITPGANQLLSLRNGYHRGVKVAVSAVSGRFSAFFLMVTAVALGLGALLATSSVFFQIVKWAGVVYLIYLGIQMLRKSSVVKDGAEIHSIKKAIKQEFMVAMSNPKAYILFAVFLPQFISTQASNIPILILITGISYIFIEFFCACIYAFTGWFLSKMVDSFNGDKRINQLSGLTMIGLEAWLATEKIPQ</sequence>
<dbReference type="InterPro" id="IPR001123">
    <property type="entry name" value="LeuE-type"/>
</dbReference>
<keyword evidence="8" id="KW-1185">Reference proteome</keyword>
<keyword evidence="3 6" id="KW-0812">Transmembrane</keyword>
<keyword evidence="5 6" id="KW-0472">Membrane</keyword>
<feature type="transmembrane region" description="Helical" evidence="6">
    <location>
        <begin position="97"/>
        <end position="115"/>
    </location>
</feature>
<dbReference type="PANTHER" id="PTHR30086">
    <property type="entry name" value="ARGININE EXPORTER PROTEIN ARGO"/>
    <property type="match status" value="1"/>
</dbReference>
<evidence type="ECO:0000313" key="7">
    <source>
        <dbReference type="EMBL" id="GGP10699.1"/>
    </source>
</evidence>
<accession>A0ABQ2NU98</accession>
<keyword evidence="2" id="KW-1003">Cell membrane</keyword>
<feature type="transmembrane region" description="Helical" evidence="6">
    <location>
        <begin position="141"/>
        <end position="163"/>
    </location>
</feature>
<feature type="transmembrane region" description="Helical" evidence="6">
    <location>
        <begin position="65"/>
        <end position="91"/>
    </location>
</feature>
<gene>
    <name evidence="7" type="ORF">GCM10011346_19870</name>
</gene>
<organism evidence="7 8">
    <name type="scientific">Oceanobacillus neutriphilus</name>
    <dbReference type="NCBI Taxonomy" id="531815"/>
    <lineage>
        <taxon>Bacteria</taxon>
        <taxon>Bacillati</taxon>
        <taxon>Bacillota</taxon>
        <taxon>Bacilli</taxon>
        <taxon>Bacillales</taxon>
        <taxon>Bacillaceae</taxon>
        <taxon>Oceanobacillus</taxon>
    </lineage>
</organism>
<keyword evidence="4 6" id="KW-1133">Transmembrane helix</keyword>
<dbReference type="Pfam" id="PF01810">
    <property type="entry name" value="LysE"/>
    <property type="match status" value="1"/>
</dbReference>
<dbReference type="PIRSF" id="PIRSF006324">
    <property type="entry name" value="LeuE"/>
    <property type="match status" value="1"/>
</dbReference>
<feature type="transmembrane region" description="Helical" evidence="6">
    <location>
        <begin position="7"/>
        <end position="25"/>
    </location>
</feature>
<evidence type="ECO:0000256" key="4">
    <source>
        <dbReference type="ARBA" id="ARBA00022989"/>
    </source>
</evidence>
<evidence type="ECO:0000256" key="2">
    <source>
        <dbReference type="ARBA" id="ARBA00022475"/>
    </source>
</evidence>